<dbReference type="EMBL" id="JABCKI010005781">
    <property type="protein sequence ID" value="KAG5638114.1"/>
    <property type="molecule type" value="Genomic_DNA"/>
</dbReference>
<dbReference type="OrthoDB" id="3035480at2759"/>
<name>A0A9P7K6G9_9AGAR</name>
<feature type="region of interest" description="Disordered" evidence="1">
    <location>
        <begin position="219"/>
        <end position="238"/>
    </location>
</feature>
<comment type="caution">
    <text evidence="2">The sequence shown here is derived from an EMBL/GenBank/DDBJ whole genome shotgun (WGS) entry which is preliminary data.</text>
</comment>
<dbReference type="AlphaFoldDB" id="A0A9P7K6G9"/>
<evidence type="ECO:0000313" key="2">
    <source>
        <dbReference type="EMBL" id="KAG5638114.1"/>
    </source>
</evidence>
<evidence type="ECO:0000313" key="3">
    <source>
        <dbReference type="Proteomes" id="UP000717328"/>
    </source>
</evidence>
<keyword evidence="3" id="KW-1185">Reference proteome</keyword>
<gene>
    <name evidence="2" type="ORF">H0H81_001792</name>
</gene>
<feature type="compositionally biased region" description="Acidic residues" evidence="1">
    <location>
        <begin position="223"/>
        <end position="238"/>
    </location>
</feature>
<evidence type="ECO:0000256" key="1">
    <source>
        <dbReference type="SAM" id="MobiDB-lite"/>
    </source>
</evidence>
<accession>A0A9P7K6G9</accession>
<sequence length="330" mass="37679">MRLLPNPWDGPIPESDEQPKLLVSLRYFRSLYKACYAGTYPYKHPKGKPGWVAYYEMLGHGPPPKDVAAHPGDLYVDVDLPILVYVRGLHHWEQWNQRPQSNGRVKKVPVAAHPILAGRYLWKVGRSNNRVLSWVSEATMRLAGFDVRTARIDPTQGLESLFRDAEERIKVKGERGSPDLVHLSTHENTFRSERINLRDPSGSISEWRIKTRRMRRRMKTDLESEEESVNDAQDDDGTVADLSDKVTAFIQRADEARLVAQEKAQSLEVKLNNGTYLPFIGEALAELQKEKKARATSDAIATDLKGKYAREKGEHTISKRNLETEIVRRE</sequence>
<reference evidence="2" key="1">
    <citation type="submission" date="2021-02" db="EMBL/GenBank/DDBJ databases">
        <authorList>
            <person name="Nieuwenhuis M."/>
            <person name="Van De Peppel L.J.J."/>
        </authorList>
    </citation>
    <scope>NUCLEOTIDE SEQUENCE</scope>
    <source>
        <strain evidence="2">D49</strain>
    </source>
</reference>
<proteinExistence type="predicted"/>
<reference evidence="2" key="2">
    <citation type="submission" date="2021-10" db="EMBL/GenBank/DDBJ databases">
        <title>Phylogenomics reveals ancestral predisposition of the termite-cultivated fungus Termitomyces towards a domesticated lifestyle.</title>
        <authorList>
            <person name="Auxier B."/>
            <person name="Grum-Grzhimaylo A."/>
            <person name="Cardenas M.E."/>
            <person name="Lodge J.D."/>
            <person name="Laessoe T."/>
            <person name="Pedersen O."/>
            <person name="Smith M.E."/>
            <person name="Kuyper T.W."/>
            <person name="Franco-Molano E.A."/>
            <person name="Baroni T.J."/>
            <person name="Aanen D.K."/>
        </authorList>
    </citation>
    <scope>NUCLEOTIDE SEQUENCE</scope>
    <source>
        <strain evidence="2">D49</strain>
    </source>
</reference>
<dbReference type="Proteomes" id="UP000717328">
    <property type="component" value="Unassembled WGS sequence"/>
</dbReference>
<protein>
    <submittedName>
        <fullName evidence="2">Uncharacterized protein</fullName>
    </submittedName>
</protein>
<organism evidence="2 3">
    <name type="scientific">Sphagnurus paluster</name>
    <dbReference type="NCBI Taxonomy" id="117069"/>
    <lineage>
        <taxon>Eukaryota</taxon>
        <taxon>Fungi</taxon>
        <taxon>Dikarya</taxon>
        <taxon>Basidiomycota</taxon>
        <taxon>Agaricomycotina</taxon>
        <taxon>Agaricomycetes</taxon>
        <taxon>Agaricomycetidae</taxon>
        <taxon>Agaricales</taxon>
        <taxon>Tricholomatineae</taxon>
        <taxon>Lyophyllaceae</taxon>
        <taxon>Sphagnurus</taxon>
    </lineage>
</organism>